<feature type="compositionally biased region" description="Polar residues" evidence="5">
    <location>
        <begin position="1893"/>
        <end position="1910"/>
    </location>
</feature>
<dbReference type="OMA" id="KMKETCA"/>
<dbReference type="InterPro" id="IPR036872">
    <property type="entry name" value="CH_dom_sf"/>
</dbReference>
<reference evidence="8 9" key="1">
    <citation type="submission" date="2025-04" db="UniProtKB">
        <authorList>
            <consortium name="RefSeq"/>
        </authorList>
    </citation>
    <scope>IDENTIFICATION</scope>
</reference>
<feature type="compositionally biased region" description="Polar residues" evidence="5">
    <location>
        <begin position="2238"/>
        <end position="2258"/>
    </location>
</feature>
<keyword evidence="2" id="KW-0963">Cytoplasm</keyword>
<feature type="compositionally biased region" description="Basic and acidic residues" evidence="5">
    <location>
        <begin position="1536"/>
        <end position="1550"/>
    </location>
</feature>
<feature type="compositionally biased region" description="Low complexity" evidence="5">
    <location>
        <begin position="1797"/>
        <end position="1813"/>
    </location>
</feature>
<dbReference type="GO" id="GO:0008017">
    <property type="term" value="F:microtubule binding"/>
    <property type="evidence" value="ECO:0007669"/>
    <property type="project" value="TreeGrafter"/>
</dbReference>
<dbReference type="CDD" id="cd22223">
    <property type="entry name" value="HkD_HkRP"/>
    <property type="match status" value="1"/>
</dbReference>
<feature type="compositionally biased region" description="Polar residues" evidence="5">
    <location>
        <begin position="1997"/>
        <end position="2019"/>
    </location>
</feature>
<feature type="compositionally biased region" description="Low complexity" evidence="5">
    <location>
        <begin position="1956"/>
        <end position="1972"/>
    </location>
</feature>
<feature type="compositionally biased region" description="Polar residues" evidence="5">
    <location>
        <begin position="1660"/>
        <end position="1712"/>
    </location>
</feature>
<dbReference type="OrthoDB" id="10254988at2759"/>
<dbReference type="GO" id="GO:0031122">
    <property type="term" value="P:cytoplasmic microtubule organization"/>
    <property type="evidence" value="ECO:0007669"/>
    <property type="project" value="TreeGrafter"/>
</dbReference>
<evidence type="ECO:0000256" key="3">
    <source>
        <dbReference type="ARBA" id="ARBA00023054"/>
    </source>
</evidence>
<feature type="compositionally biased region" description="Polar residues" evidence="5">
    <location>
        <begin position="2209"/>
        <end position="2224"/>
    </location>
</feature>
<dbReference type="InterPro" id="IPR043936">
    <property type="entry name" value="HOOK_N"/>
</dbReference>
<dbReference type="PANTHER" id="PTHR18947">
    <property type="entry name" value="HOOK PROTEINS"/>
    <property type="match status" value="1"/>
</dbReference>
<dbReference type="GO" id="GO:0005813">
    <property type="term" value="C:centrosome"/>
    <property type="evidence" value="ECO:0007669"/>
    <property type="project" value="TreeGrafter"/>
</dbReference>
<evidence type="ECO:0000259" key="6">
    <source>
        <dbReference type="Pfam" id="PF19047"/>
    </source>
</evidence>
<feature type="region of interest" description="Disordered" evidence="5">
    <location>
        <begin position="1614"/>
        <end position="2283"/>
    </location>
</feature>
<keyword evidence="7" id="KW-1185">Reference proteome</keyword>
<feature type="compositionally biased region" description="Polar residues" evidence="5">
    <location>
        <begin position="1749"/>
        <end position="1764"/>
    </location>
</feature>
<proteinExistence type="predicted"/>
<feature type="compositionally biased region" description="Basic and acidic residues" evidence="5">
    <location>
        <begin position="1766"/>
        <end position="1778"/>
    </location>
</feature>
<feature type="domain" description="HOOK N-terminal" evidence="6">
    <location>
        <begin position="11"/>
        <end position="153"/>
    </location>
</feature>
<evidence type="ECO:0000313" key="7">
    <source>
        <dbReference type="Proteomes" id="UP001165740"/>
    </source>
</evidence>
<sequence length="2283" mass="260739">MADVEKLYMQNPLVLWVETLKPNDGHPLEYRDLYDGVYLNDVMQQIDPRLTYDNVNRCGDDNLTVRLHNWDLLVRNIKAFYKDVLQQLLVMRLPNVHLISREPLKDSSFAEIRKALLLILGCAVQCEQKEAFIDKIMAMDITAQTEIVENIKEITDDNQTVLPTQRPETPKSCETYIDKMFHHLFRLIKERDDCAELVADLGQERDFYMSQAEGKPVINTPQLSPDKHHLALELAECKAKLRHVRQELEDRQEQLSDAKDELKEVLATCAHLKNENAALQQEARITRTLRDELDIVKEKAVKVDVYEKEILKYKEKLNELEFYKARTSELKEDNSILEETKAMLEDQLTNSRKRIETVVELEAELGRYRQQIEQLSQERESDKEKIEYLTEENARLEFEKKSSLSESVSLESELSAVKSRIGNLTGSMSEQILETSHAKVLRLELENQRLAAKLAEMRETAMIQSAEVSLELEKENKRLANKVEKLQANVYESSERMIEIEGQLTSSREETQRVMKVLETVKENSERQVNELERENERLTQTLHTIQERCELTSDVKMKDLERENKRLHETVAAKNSQLTQLEFDHRQLQRSSHQLQEGTQRLKDLEQENQFYEKQIGELHQKVATLEYCEEKLETIEQENSDLSVENRKLKKTVETLQLAAQRREQMEQEHISLTIEHQRLQKTLESLKSESDRALELEAEKDELNKELQQLRKCLEGQKTQKLRQEQMEFDLMDVNNENQRLQKGLEMTNRRLQQLEKDNVQMETENENLNKQLETMRLTAKKLEDKENEVQQMDFELQKLTKDKSALEKENKKLKQSSDLKDSSMEETMTKYNKLDQECKLMKKSVEKLKETSNKVKELEKENSQLLQELNTDRRTLATLREDLINEKINSQELNNQLEQLTGELERIGLNTDKMVMVEQSNDANRYKALEVMIEETLKKSNELKDEKIRSLEIRLDESKNRNLKLQDELRSTKSETEVLKQRIEEELETTNLDDDRVKQRLVKTESALPTKELFQLKDRLVELERKNARLMADNDNLQANNSDLKEHCQKLENQLTSFQSQHASLQGYYSSLQEQNAKLQVEYTTVQSQISSTLSQQDVLKNQMSRLELDYENLSHKHEGLHNVHQSLVSDHESLQHLHQQLTAEYESLVSEHGSMKAIHKSLKSEYKVLSEQMDAMLQGKDDVNKLREVMEKERDHLKKELMAVGNLQSNYNRLCEDHQQQAAAYDKLSRDYSDVLASHKQIKTEYNNLQLKATELQVELNEAKENLTVADMEFQKLENKMEAVYQINERIENENQALLMQIKQLLNQNQDLLTKTLSSKDHFVEEEKHYLEKLAELRRQKERLEEKIMEHYKNRISPKKRGLGAILVNKARNIMSRGPKRSKSRNNLNEMGDSIHSSEQMNDTAHRLDLSLEPGINMSEMAQSPALSKNTKFLAKSQSALNSPVSETIKPVRLRGSKSSENVNESNNNDYSTLPGLGRPYEIDELNSSDRRSITPGPSRRIPGNISPGSEMLTLHQFLKEANGSSSNSKTFDEIKRSHDSDSRSSDNSSSSFNSRYKPGISHFRSDVPDIAISTHSYSSRLSAESGNADSSFSSNGHLPYDVYTSTPKAEFEGQPTQSAPTFNNSLARPGGELRRQSSEEVASAFHQPHRHSFNDNWKNSNQESHNLTMLNRSTPQQGSSAPSKVAGSFQQASSSPRLPYPQNSASFRGRETLPPEKTSAVERLDRLTRGEQMQAPHYAQPNKLFNSEVQQRVNSGFPRTNDRDFSDHDRRQPFGTPPSVSNPQHAPPSAPHQQAPPSAPHQQQAPATISGPSRSRPISAMAHSGPTVRGVYSRPHGDTRPKPQQGIHPNQPLPRDRSLGRQAAENIEAQNRSQLTERPKSVPPQLFNKSEGNDRINSQVQSVGSRDFQREAPEGREPRNQPMPKVALLREPSRSSSRSGAPIDPQHYISASGSSHGQYSSPQQHPGGQQTMRQNSLPLSVSDHQNLGHPTRNSMHNPSVASRPASSTNQFSSPKPEALPTSQSQHESRSSSTSSSYSLSNFSNLNSPSTALPPDAIYSRSMTSPSIRRDNPQPVHNNSEHHAGHQQDSLTNYSSSQNDPKRGQDFHPVPQPRGQPPPPPPKRSSSEFHYRVQSGQNLSPGQSSYPYNQNQTIQRTTSRPDTSMNGPSGPVKDFHSPQYNSNLQQNQVTPPQIRTQGKLPGGPNSNILPNRHLSSGPQYRSPGEASSDESKNPSSPQSATNQVSNEQKNSPSAPVKPDAEAGQPNRANSIWYEYGCV</sequence>
<keyword evidence="3 4" id="KW-0175">Coiled coil</keyword>
<feature type="compositionally biased region" description="Low complexity" evidence="5">
    <location>
        <begin position="1551"/>
        <end position="1561"/>
    </location>
</feature>
<feature type="compositionally biased region" description="Basic and acidic residues" evidence="5">
    <location>
        <begin position="1913"/>
        <end position="1925"/>
    </location>
</feature>
<feature type="coiled-coil region" evidence="4">
    <location>
        <begin position="313"/>
        <end position="392"/>
    </location>
</feature>
<feature type="compositionally biased region" description="Polar residues" evidence="5">
    <location>
        <begin position="2183"/>
        <end position="2201"/>
    </location>
</feature>
<dbReference type="RefSeq" id="XP_055879571.1">
    <property type="nucleotide sequence ID" value="XM_056023596.1"/>
</dbReference>
<dbReference type="PANTHER" id="PTHR18947:SF28">
    <property type="entry name" value="GIRDIN, ISOFORM A"/>
    <property type="match status" value="1"/>
</dbReference>
<evidence type="ECO:0000313" key="9">
    <source>
        <dbReference type="RefSeq" id="XP_055879572.1"/>
    </source>
</evidence>
<dbReference type="Pfam" id="PF19047">
    <property type="entry name" value="HOOK_N"/>
    <property type="match status" value="1"/>
</dbReference>
<feature type="region of interest" description="Disordered" evidence="5">
    <location>
        <begin position="1527"/>
        <end position="1566"/>
    </location>
</feature>
<feature type="coiled-coil region" evidence="4">
    <location>
        <begin position="1017"/>
        <end position="1156"/>
    </location>
</feature>
<dbReference type="Gene3D" id="1.10.418.10">
    <property type="entry name" value="Calponin-like domain"/>
    <property type="match status" value="1"/>
</dbReference>
<feature type="region of interest" description="Disordered" evidence="5">
    <location>
        <begin position="1443"/>
        <end position="1515"/>
    </location>
</feature>
<feature type="compositionally biased region" description="Polar residues" evidence="5">
    <location>
        <begin position="1973"/>
        <end position="1991"/>
    </location>
</feature>
<protein>
    <submittedName>
        <fullName evidence="8 9">Girdin-like isoform X1</fullName>
    </submittedName>
</protein>
<evidence type="ECO:0000313" key="8">
    <source>
        <dbReference type="RefSeq" id="XP_055879571.1"/>
    </source>
</evidence>
<accession>A0A9W2ZX61</accession>
<evidence type="ECO:0000256" key="4">
    <source>
        <dbReference type="SAM" id="Coils"/>
    </source>
</evidence>
<dbReference type="SUPFAM" id="SSF116907">
    <property type="entry name" value="Hook domain"/>
    <property type="match status" value="1"/>
</dbReference>
<comment type="subcellular location">
    <subcellularLocation>
        <location evidence="1">Cytoplasm</location>
    </subcellularLocation>
</comment>
<dbReference type="RefSeq" id="XP_055879572.1">
    <property type="nucleotide sequence ID" value="XM_056023597.1"/>
</dbReference>
<feature type="coiled-coil region" evidence="4">
    <location>
        <begin position="1244"/>
        <end position="1359"/>
    </location>
</feature>
<dbReference type="GO" id="GO:0051959">
    <property type="term" value="F:dynein light intermediate chain binding"/>
    <property type="evidence" value="ECO:0007669"/>
    <property type="project" value="TreeGrafter"/>
</dbReference>
<evidence type="ECO:0000256" key="2">
    <source>
        <dbReference type="ARBA" id="ARBA00022490"/>
    </source>
</evidence>
<feature type="compositionally biased region" description="Pro residues" evidence="5">
    <location>
        <begin position="2115"/>
        <end position="2128"/>
    </location>
</feature>
<organism evidence="7 9">
    <name type="scientific">Biomphalaria glabrata</name>
    <name type="common">Bloodfluke planorb</name>
    <name type="synonym">Freshwater snail</name>
    <dbReference type="NCBI Taxonomy" id="6526"/>
    <lineage>
        <taxon>Eukaryota</taxon>
        <taxon>Metazoa</taxon>
        <taxon>Spiralia</taxon>
        <taxon>Lophotrochozoa</taxon>
        <taxon>Mollusca</taxon>
        <taxon>Gastropoda</taxon>
        <taxon>Heterobranchia</taxon>
        <taxon>Euthyneura</taxon>
        <taxon>Panpulmonata</taxon>
        <taxon>Hygrophila</taxon>
        <taxon>Lymnaeoidea</taxon>
        <taxon>Planorbidae</taxon>
        <taxon>Biomphalaria</taxon>
    </lineage>
</organism>
<evidence type="ECO:0000256" key="1">
    <source>
        <dbReference type="ARBA" id="ARBA00004496"/>
    </source>
</evidence>
<dbReference type="Gene3D" id="1.10.287.1490">
    <property type="match status" value="1"/>
</dbReference>
<dbReference type="GO" id="GO:0030705">
    <property type="term" value="P:cytoskeleton-dependent intracellular transport"/>
    <property type="evidence" value="ECO:0007669"/>
    <property type="project" value="InterPro"/>
</dbReference>
<feature type="compositionally biased region" description="Polar residues" evidence="5">
    <location>
        <begin position="2139"/>
        <end position="2172"/>
    </location>
</feature>
<feature type="compositionally biased region" description="Polar residues" evidence="5">
    <location>
        <begin position="2092"/>
        <end position="2104"/>
    </location>
</feature>
<gene>
    <name evidence="8 9" type="primary">LOC106059254</name>
</gene>
<dbReference type="GeneID" id="106059254"/>
<name>A0A9W2ZX61_BIOGL</name>
<feature type="compositionally biased region" description="Low complexity" evidence="5">
    <location>
        <begin position="1462"/>
        <end position="1477"/>
    </location>
</feature>
<dbReference type="Proteomes" id="UP001165740">
    <property type="component" value="Chromosome 3"/>
</dbReference>
<feature type="coiled-coil region" evidence="4">
    <location>
        <begin position="234"/>
        <end position="282"/>
    </location>
</feature>
<dbReference type="GO" id="GO:0005737">
    <property type="term" value="C:cytoplasm"/>
    <property type="evidence" value="ECO:0007669"/>
    <property type="project" value="UniProtKB-SubCell"/>
</dbReference>
<feature type="compositionally biased region" description="Low complexity" evidence="5">
    <location>
        <begin position="2028"/>
        <end position="2055"/>
    </location>
</feature>
<feature type="coiled-coil region" evidence="4">
    <location>
        <begin position="440"/>
        <end position="993"/>
    </location>
</feature>
<feature type="compositionally biased region" description="Basic and acidic residues" evidence="5">
    <location>
        <begin position="1714"/>
        <end position="1735"/>
    </location>
</feature>
<evidence type="ECO:0000256" key="5">
    <source>
        <dbReference type="SAM" id="MobiDB-lite"/>
    </source>
</evidence>
<feature type="compositionally biased region" description="Polar residues" evidence="5">
    <location>
        <begin position="1620"/>
        <end position="1632"/>
    </location>
</feature>